<accession>Q6EZK0</accession>
<organism evidence="1 2">
    <name type="scientific">Bacillus anthracis</name>
    <name type="common">anthrax bacterium</name>
    <dbReference type="NCBI Taxonomy" id="1392"/>
    <lineage>
        <taxon>Bacteria</taxon>
        <taxon>Bacillati</taxon>
        <taxon>Bacillota</taxon>
        <taxon>Bacilli</taxon>
        <taxon>Bacillales</taxon>
        <taxon>Bacillaceae</taxon>
        <taxon>Bacillus</taxon>
        <taxon>Bacillus cereus group</taxon>
    </lineage>
</organism>
<dbReference type="AlphaFoldDB" id="Q6EZK0"/>
<reference evidence="1 2" key="1">
    <citation type="journal article" date="2009" name="J. Bacteriol.">
        <title>The complete genome sequence of Bacillus anthracis Ames 'Ancestor'.</title>
        <authorList>
            <person name="Ravel J."/>
            <person name="Jiang L."/>
            <person name="Stanley S.T."/>
            <person name="Wilson M.R."/>
            <person name="Decker R.S."/>
            <person name="Read T.D."/>
            <person name="Worsham P."/>
            <person name="Keim P.S."/>
            <person name="Salzberg S.L."/>
            <person name="Fraser-Liggett C.M."/>
            <person name="Rasko D.A."/>
        </authorList>
    </citation>
    <scope>NUCLEOTIDE SEQUENCE [LARGE SCALE GENOMIC DNA]</scope>
    <source>
        <strain evidence="2">Ames ancestor</strain>
        <plasmid evidence="2">pXO1</plasmid>
    </source>
</reference>
<name>Q6EZK0_BACAN</name>
<proteinExistence type="predicted"/>
<dbReference type="HOGENOM" id="CLU_3339438_0_0_9"/>
<keyword evidence="2" id="KW-1185">Reference proteome</keyword>
<sequence>MPASAGSGLIWVRDKYPNAYEFDYNGAKGTVKIFYLE</sequence>
<evidence type="ECO:0000313" key="1">
    <source>
        <dbReference type="EMBL" id="AAT35477.1"/>
    </source>
</evidence>
<dbReference type="Proteomes" id="UP000000594">
    <property type="component" value="Plasmid pXO1"/>
</dbReference>
<gene>
    <name evidence="1" type="ordered locus">GBAA_pXO1_0185</name>
</gene>
<evidence type="ECO:0000313" key="2">
    <source>
        <dbReference type="Proteomes" id="UP000000594"/>
    </source>
</evidence>
<geneLocation type="plasmid" evidence="1 2">
    <name>pXO1</name>
</geneLocation>
<keyword evidence="1" id="KW-0614">Plasmid</keyword>
<dbReference type="EMBL" id="AE017336">
    <property type="protein sequence ID" value="AAT35477.1"/>
    <property type="molecule type" value="Genomic_DNA"/>
</dbReference>
<protein>
    <submittedName>
        <fullName evidence="1">Conserved domain protein</fullName>
    </submittedName>
</protein>
<dbReference type="KEGG" id="bar:GBAA_pXO1_0185"/>